<dbReference type="STRING" id="32264.T1KLB0"/>
<feature type="domain" description="TCTP" evidence="3">
    <location>
        <begin position="1"/>
        <end position="175"/>
    </location>
</feature>
<dbReference type="InterPro" id="IPR018105">
    <property type="entry name" value="Translational_control_tumour_p"/>
</dbReference>
<organism evidence="4 5">
    <name type="scientific">Tetranychus urticae</name>
    <name type="common">Two-spotted spider mite</name>
    <dbReference type="NCBI Taxonomy" id="32264"/>
    <lineage>
        <taxon>Eukaryota</taxon>
        <taxon>Metazoa</taxon>
        <taxon>Ecdysozoa</taxon>
        <taxon>Arthropoda</taxon>
        <taxon>Chelicerata</taxon>
        <taxon>Arachnida</taxon>
        <taxon>Acari</taxon>
        <taxon>Acariformes</taxon>
        <taxon>Trombidiformes</taxon>
        <taxon>Prostigmata</taxon>
        <taxon>Eleutherengona</taxon>
        <taxon>Raphignathae</taxon>
        <taxon>Tetranychoidea</taxon>
        <taxon>Tetranychidae</taxon>
        <taxon>Tetranychus</taxon>
    </lineage>
</organism>
<evidence type="ECO:0000259" key="3">
    <source>
        <dbReference type="PROSITE" id="PS51797"/>
    </source>
</evidence>
<dbReference type="Proteomes" id="UP000015104">
    <property type="component" value="Unassembled WGS sequence"/>
</dbReference>
<reference evidence="4" key="2">
    <citation type="submission" date="2015-06" db="UniProtKB">
        <authorList>
            <consortium name="EnsemblMetazoa"/>
        </authorList>
    </citation>
    <scope>IDENTIFICATION</scope>
</reference>
<dbReference type="Gene3D" id="2.170.150.10">
    <property type="entry name" value="Metal Binding Protein, Guanine Nucleotide Exchange Factor, Chain A"/>
    <property type="match status" value="1"/>
</dbReference>
<dbReference type="PANTHER" id="PTHR11991:SF0">
    <property type="entry name" value="TRANSLATIONALLY-CONTROLLED TUMOR PROTEIN"/>
    <property type="match status" value="1"/>
</dbReference>
<dbReference type="PROSITE" id="PS01002">
    <property type="entry name" value="TCTP_1"/>
    <property type="match status" value="1"/>
</dbReference>
<dbReference type="InterPro" id="IPR011057">
    <property type="entry name" value="Mss4-like_sf"/>
</dbReference>
<dbReference type="PANTHER" id="PTHR11991">
    <property type="entry name" value="TRANSLATIONALLY CONTROLLED TUMOR PROTEIN-RELATED"/>
    <property type="match status" value="1"/>
</dbReference>
<protein>
    <recommendedName>
        <fullName evidence="1">Translationally-controlled tumor protein homolog</fullName>
    </recommendedName>
</protein>
<gene>
    <name evidence="4" type="primary">107365337</name>
</gene>
<dbReference type="PRINTS" id="PR01653">
    <property type="entry name" value="TCTPROTEIN"/>
</dbReference>
<dbReference type="InterPro" id="IPR034737">
    <property type="entry name" value="TCTP"/>
</dbReference>
<evidence type="ECO:0000313" key="4">
    <source>
        <dbReference type="EnsemblMetazoa" id="tetur14g01800.1"/>
    </source>
</evidence>
<dbReference type="GO" id="GO:0005737">
    <property type="term" value="C:cytoplasm"/>
    <property type="evidence" value="ECO:0007669"/>
    <property type="project" value="TreeGrafter"/>
</dbReference>
<dbReference type="EnsemblMetazoa" id="tetur14g01800.1">
    <property type="protein sequence ID" value="tetur14g01800.1"/>
    <property type="gene ID" value="tetur14g01800"/>
</dbReference>
<dbReference type="AlphaFoldDB" id="T1KLB0"/>
<dbReference type="EMBL" id="CAEY01000211">
    <property type="status" value="NOT_ANNOTATED_CDS"/>
    <property type="molecule type" value="Genomic_DNA"/>
</dbReference>
<proteinExistence type="inferred from homology"/>
<dbReference type="InterPro" id="IPR018103">
    <property type="entry name" value="Translation_control_tumour_CS"/>
</dbReference>
<dbReference type="eggNOG" id="KOG1727">
    <property type="taxonomic scope" value="Eukaryota"/>
</dbReference>
<comment type="similarity">
    <text evidence="2">Belongs to the TCTP family.</text>
</comment>
<dbReference type="SUPFAM" id="SSF51316">
    <property type="entry name" value="Mss4-like"/>
    <property type="match status" value="1"/>
</dbReference>
<name>T1KLB0_TETUR</name>
<dbReference type="GO" id="GO:0005509">
    <property type="term" value="F:calcium ion binding"/>
    <property type="evidence" value="ECO:0007669"/>
    <property type="project" value="TreeGrafter"/>
</dbReference>
<dbReference type="PROSITE" id="PS51797">
    <property type="entry name" value="TCTP_3"/>
    <property type="match status" value="1"/>
</dbReference>
<dbReference type="PROSITE" id="PS01003">
    <property type="entry name" value="TCTP_2"/>
    <property type="match status" value="1"/>
</dbReference>
<dbReference type="InterPro" id="IPR011323">
    <property type="entry name" value="Mss4/transl-control_tumour"/>
</dbReference>
<dbReference type="HOGENOM" id="CLU_095877_0_1_1"/>
<dbReference type="OMA" id="PYATVWA"/>
<dbReference type="Pfam" id="PF00838">
    <property type="entry name" value="TCTP"/>
    <property type="match status" value="1"/>
</dbReference>
<evidence type="ECO:0000313" key="5">
    <source>
        <dbReference type="Proteomes" id="UP000015104"/>
    </source>
</evidence>
<accession>T1KLB0</accession>
<evidence type="ECO:0000256" key="1">
    <source>
        <dbReference type="ARBA" id="ARBA00014759"/>
    </source>
</evidence>
<sequence>MRIYKDMITGDEMFTDSSKINLIDDCLYEVVCQHVVRKEGEILLDGANPSAEEGGDEGTDEHVESGLDLVLNQRLVETAFNKADYMNYLKTYTKTLADKWKEEGFTEEQMADAKAKITEAVKKIRPKLSDCSFYMGESANPDGMVALLDYRENADGKGETAYMLFFKHGVIEEKV</sequence>
<evidence type="ECO:0000256" key="2">
    <source>
        <dbReference type="PROSITE-ProRule" id="PRU01133"/>
    </source>
</evidence>
<reference evidence="5" key="1">
    <citation type="submission" date="2011-08" db="EMBL/GenBank/DDBJ databases">
        <authorList>
            <person name="Rombauts S."/>
        </authorList>
    </citation>
    <scope>NUCLEOTIDE SEQUENCE</scope>
    <source>
        <strain evidence="5">London</strain>
    </source>
</reference>
<keyword evidence="5" id="KW-1185">Reference proteome</keyword>
<dbReference type="OrthoDB" id="10248936at2759"/>
<dbReference type="KEGG" id="tut:107365337"/>